<accession>A0A8X7YXW1</accession>
<dbReference type="InterPro" id="IPR045113">
    <property type="entry name" value="Rpb7-like"/>
</dbReference>
<keyword evidence="1" id="KW-0240">DNA-directed RNA polymerase</keyword>
<protein>
    <recommendedName>
        <fullName evidence="1">DNA-directed RNA polymerase subunit</fullName>
    </recommendedName>
</protein>
<dbReference type="Proteomes" id="UP000886885">
    <property type="component" value="Chromosome 10A"/>
</dbReference>
<gene>
    <name evidence="2" type="ORF">POTOM_035758</name>
</gene>
<dbReference type="OrthoDB" id="1162399at2759"/>
<evidence type="ECO:0000256" key="1">
    <source>
        <dbReference type="RuleBase" id="RU369086"/>
    </source>
</evidence>
<dbReference type="GO" id="GO:0006352">
    <property type="term" value="P:DNA-templated transcription initiation"/>
    <property type="evidence" value="ECO:0007669"/>
    <property type="project" value="UniProtKB-UniRule"/>
</dbReference>
<dbReference type="GO" id="GO:0000428">
    <property type="term" value="C:DNA-directed RNA polymerase complex"/>
    <property type="evidence" value="ECO:0007669"/>
    <property type="project" value="UniProtKB-KW"/>
</dbReference>
<comment type="caution">
    <text evidence="2">The sequence shown here is derived from an EMBL/GenBank/DDBJ whole genome shotgun (WGS) entry which is preliminary data.</text>
</comment>
<reference evidence="2" key="1">
    <citation type="journal article" date="2020" name="bioRxiv">
        <title>Hybrid origin of Populus tomentosa Carr. identified through genome sequencing and phylogenomic analysis.</title>
        <authorList>
            <person name="An X."/>
            <person name="Gao K."/>
            <person name="Chen Z."/>
            <person name="Li J."/>
            <person name="Yang X."/>
            <person name="Yang X."/>
            <person name="Zhou J."/>
            <person name="Guo T."/>
            <person name="Zhao T."/>
            <person name="Huang S."/>
            <person name="Miao D."/>
            <person name="Khan W.U."/>
            <person name="Rao P."/>
            <person name="Ye M."/>
            <person name="Lei B."/>
            <person name="Liao W."/>
            <person name="Wang J."/>
            <person name="Ji L."/>
            <person name="Li Y."/>
            <person name="Guo B."/>
            <person name="Mustafa N.S."/>
            <person name="Li S."/>
            <person name="Yun Q."/>
            <person name="Keller S.R."/>
            <person name="Mao J."/>
            <person name="Zhang R."/>
            <person name="Strauss S.H."/>
        </authorList>
    </citation>
    <scope>NUCLEOTIDE SEQUENCE</scope>
    <source>
        <strain evidence="2">GM15</strain>
        <tissue evidence="2">Leaf</tissue>
    </source>
</reference>
<dbReference type="FunFam" id="2.40.50.140:FF:000043">
    <property type="entry name" value="DNA-directed RNA polymerase II subunit RPB7"/>
    <property type="match status" value="1"/>
</dbReference>
<keyword evidence="3" id="KW-1185">Reference proteome</keyword>
<name>A0A8X7YXW1_POPTO</name>
<evidence type="ECO:0000313" key="3">
    <source>
        <dbReference type="Proteomes" id="UP000886885"/>
    </source>
</evidence>
<comment type="function">
    <text evidence="1">DNA-dependent RNA polymerase which catalyzes the transcription of DNA into RNA using the four ribonucleoside triphosphates as substrates.</text>
</comment>
<keyword evidence="1" id="KW-0804">Transcription</keyword>
<sequence>MFKASAYCQWPLGSMDLNKTSKWDSLDSNPITGMFGEVEVCSTVRIIAENLDRNGLVPQRSIVTHLLKDLLSMKASKDHGYFLAVTNLKSIGKGEVVNKSGDVLFHVEFKCRTFMPMKGEILQGVVHRTFRHGVLLRCGPVKYIFLSARKMPNYQYTSEENPVFLNDELARIENNVLVRFSVLDVRWIEKMWDMRRDFMMLASLVDGMQALQGSILDDMDVKVVESVVVKKVEKGKKMFLKVQLPWNVIIPAENLDAKGLMLQRSIVVCLLDDFAKKRATKDLGYYLAVSTLESIGEGKVRQQTGDVLFPVVFSGITFKIFKGEILEGVVHKVLKHGVLLRCGPIENIYLSSMKMLDYRYVPGENPVFLNDKTSKIEKDVVVRFVVLGTKWLEAEREFQALVSLEGDYLGPVS</sequence>
<dbReference type="PANTHER" id="PTHR12709">
    <property type="entry name" value="DNA-DIRECTED RNA POLYMERASE II, III"/>
    <property type="match status" value="1"/>
</dbReference>
<keyword evidence="1" id="KW-0539">Nucleus</keyword>
<dbReference type="GO" id="GO:0003697">
    <property type="term" value="F:single-stranded DNA binding"/>
    <property type="evidence" value="ECO:0007669"/>
    <property type="project" value="TreeGrafter"/>
</dbReference>
<dbReference type="AlphaFoldDB" id="A0A8X7YXW1"/>
<evidence type="ECO:0000313" key="2">
    <source>
        <dbReference type="EMBL" id="KAG6759284.1"/>
    </source>
</evidence>
<dbReference type="PANTHER" id="PTHR12709:SF3">
    <property type="entry name" value="DNA-DIRECTED RNA POLYMERASE V SUBUNIT 7"/>
    <property type="match status" value="1"/>
</dbReference>
<dbReference type="GO" id="GO:0003727">
    <property type="term" value="F:single-stranded RNA binding"/>
    <property type="evidence" value="ECO:0007669"/>
    <property type="project" value="TreeGrafter"/>
</dbReference>
<dbReference type="GO" id="GO:0005634">
    <property type="term" value="C:nucleus"/>
    <property type="evidence" value="ECO:0007669"/>
    <property type="project" value="UniProtKB-SubCell"/>
</dbReference>
<dbReference type="CDD" id="cd04329">
    <property type="entry name" value="RNAP_II_Rpb7_N"/>
    <property type="match status" value="1"/>
</dbReference>
<dbReference type="EMBL" id="JAAWWB010000019">
    <property type="protein sequence ID" value="KAG6759284.1"/>
    <property type="molecule type" value="Genomic_DNA"/>
</dbReference>
<comment type="subcellular location">
    <subcellularLocation>
        <location evidence="1">Nucleus</location>
    </subcellularLocation>
</comment>
<organism evidence="2 3">
    <name type="scientific">Populus tomentosa</name>
    <name type="common">Chinese white poplar</name>
    <dbReference type="NCBI Taxonomy" id="118781"/>
    <lineage>
        <taxon>Eukaryota</taxon>
        <taxon>Viridiplantae</taxon>
        <taxon>Streptophyta</taxon>
        <taxon>Embryophyta</taxon>
        <taxon>Tracheophyta</taxon>
        <taxon>Spermatophyta</taxon>
        <taxon>Magnoliopsida</taxon>
        <taxon>eudicotyledons</taxon>
        <taxon>Gunneridae</taxon>
        <taxon>Pentapetalae</taxon>
        <taxon>rosids</taxon>
        <taxon>fabids</taxon>
        <taxon>Malpighiales</taxon>
        <taxon>Salicaceae</taxon>
        <taxon>Saliceae</taxon>
        <taxon>Populus</taxon>
    </lineage>
</organism>
<proteinExistence type="predicted"/>